<dbReference type="InterPro" id="IPR014008">
    <property type="entry name" value="Cbl_synth_MTase_CbiT"/>
</dbReference>
<keyword evidence="2" id="KW-0169">Cobalamin biosynthesis</keyword>
<dbReference type="NCBIfam" id="TIGR00715">
    <property type="entry name" value="precor6x_red"/>
    <property type="match status" value="1"/>
</dbReference>
<dbReference type="SUPFAM" id="SSF53790">
    <property type="entry name" value="Tetrapyrrole methylase"/>
    <property type="match status" value="1"/>
</dbReference>
<evidence type="ECO:0000313" key="7">
    <source>
        <dbReference type="EMBL" id="MTD62659.1"/>
    </source>
</evidence>
<dbReference type="InterPro" id="IPR014777">
    <property type="entry name" value="4pyrrole_Mease_sub1"/>
</dbReference>
<keyword evidence="5" id="KW-0949">S-adenosyl-L-methionine</keyword>
<proteinExistence type="predicted"/>
<dbReference type="PROSITE" id="PS51014">
    <property type="entry name" value="COBK_CBIJ"/>
    <property type="match status" value="1"/>
</dbReference>
<reference evidence="7 8" key="1">
    <citation type="submission" date="2019-11" db="EMBL/GenBank/DDBJ databases">
        <title>Draft genome sequence of Blautia luti DSM 14534T, isolated from human stool.</title>
        <authorList>
            <person name="Ortiz R."/>
            <person name="Melis-Arcos F."/>
            <person name="Covarrubias P."/>
            <person name="Cardenas J.P."/>
            <person name="Perez-Donoso J."/>
            <person name="Almonacid D."/>
        </authorList>
    </citation>
    <scope>NUCLEOTIDE SEQUENCE [LARGE SCALE GENOMIC DNA]</scope>
    <source>
        <strain evidence="7 8">DSM 14534</strain>
    </source>
</reference>
<dbReference type="InterPro" id="IPR014776">
    <property type="entry name" value="4pyrrole_Mease_sub2"/>
</dbReference>
<evidence type="ECO:0000256" key="4">
    <source>
        <dbReference type="ARBA" id="ARBA00022679"/>
    </source>
</evidence>
<accession>A0A844GMP9</accession>
<dbReference type="GO" id="GO:0032259">
    <property type="term" value="P:methylation"/>
    <property type="evidence" value="ECO:0007669"/>
    <property type="project" value="UniProtKB-KW"/>
</dbReference>
<evidence type="ECO:0000256" key="1">
    <source>
        <dbReference type="ARBA" id="ARBA00004953"/>
    </source>
</evidence>
<name>A0A844GMP9_9FIRM</name>
<dbReference type="CDD" id="cd02440">
    <property type="entry name" value="AdoMet_MTases"/>
    <property type="match status" value="1"/>
</dbReference>
<dbReference type="PANTHER" id="PTHR43182:SF1">
    <property type="entry name" value="COBALT-PRECORRIN-7 C(5)-METHYLTRANSFERASE"/>
    <property type="match status" value="1"/>
</dbReference>
<dbReference type="Gene3D" id="3.40.50.150">
    <property type="entry name" value="Vaccinia Virus protein VP39"/>
    <property type="match status" value="1"/>
</dbReference>
<dbReference type="InterPro" id="IPR012818">
    <property type="entry name" value="CbiE"/>
</dbReference>
<evidence type="ECO:0000256" key="3">
    <source>
        <dbReference type="ARBA" id="ARBA00022603"/>
    </source>
</evidence>
<dbReference type="GO" id="GO:0016994">
    <property type="term" value="F:precorrin-6A reductase activity"/>
    <property type="evidence" value="ECO:0007669"/>
    <property type="project" value="UniProtKB-EC"/>
</dbReference>
<dbReference type="AlphaFoldDB" id="A0A844GMP9"/>
<dbReference type="PANTHER" id="PTHR43182">
    <property type="entry name" value="COBALT-PRECORRIN-6B C(15)-METHYLTRANSFERASE (DECARBOXYLATING)"/>
    <property type="match status" value="1"/>
</dbReference>
<dbReference type="EC" id="1.3.1.54" evidence="7"/>
<dbReference type="GO" id="GO:0008276">
    <property type="term" value="F:protein methyltransferase activity"/>
    <property type="evidence" value="ECO:0007669"/>
    <property type="project" value="InterPro"/>
</dbReference>
<gene>
    <name evidence="7" type="primary">cobK</name>
    <name evidence="7" type="ORF">GKZ57_15820</name>
</gene>
<evidence type="ECO:0000256" key="2">
    <source>
        <dbReference type="ARBA" id="ARBA00022573"/>
    </source>
</evidence>
<dbReference type="SUPFAM" id="SSF53335">
    <property type="entry name" value="S-adenosyl-L-methionine-dependent methyltransferases"/>
    <property type="match status" value="1"/>
</dbReference>
<comment type="pathway">
    <text evidence="1">Cofactor biosynthesis; adenosylcobalamin biosynthesis.</text>
</comment>
<dbReference type="GO" id="GO:0009236">
    <property type="term" value="P:cobalamin biosynthetic process"/>
    <property type="evidence" value="ECO:0007669"/>
    <property type="project" value="UniProtKB-UniPathway"/>
</dbReference>
<dbReference type="RefSeq" id="WP_154780966.1">
    <property type="nucleotide sequence ID" value="NZ_WMBC01000017.1"/>
</dbReference>
<dbReference type="UniPathway" id="UPA00148"/>
<dbReference type="Gene3D" id="3.40.1010.10">
    <property type="entry name" value="Cobalt-precorrin-4 Transmethylase, Domain 1"/>
    <property type="match status" value="1"/>
</dbReference>
<evidence type="ECO:0000259" key="6">
    <source>
        <dbReference type="Pfam" id="PF00590"/>
    </source>
</evidence>
<feature type="domain" description="Tetrapyrrole methylase" evidence="6">
    <location>
        <begin position="258"/>
        <end position="452"/>
    </location>
</feature>
<dbReference type="Pfam" id="PF00590">
    <property type="entry name" value="TP_methylase"/>
    <property type="match status" value="1"/>
</dbReference>
<evidence type="ECO:0000256" key="5">
    <source>
        <dbReference type="ARBA" id="ARBA00022691"/>
    </source>
</evidence>
<evidence type="ECO:0000313" key="8">
    <source>
        <dbReference type="Proteomes" id="UP000437824"/>
    </source>
</evidence>
<dbReference type="EMBL" id="WMBC01000017">
    <property type="protein sequence ID" value="MTD62659.1"/>
    <property type="molecule type" value="Genomic_DNA"/>
</dbReference>
<dbReference type="InterPro" id="IPR035996">
    <property type="entry name" value="4pyrrol_Methylase_sf"/>
</dbReference>
<protein>
    <submittedName>
        <fullName evidence="7">Precorrin-6A reductase</fullName>
        <ecNumber evidence="7">1.3.1.54</ecNumber>
    </submittedName>
</protein>
<dbReference type="InterPro" id="IPR000878">
    <property type="entry name" value="4pyrrol_Mease"/>
</dbReference>
<dbReference type="NCBIfam" id="TIGR02467">
    <property type="entry name" value="CbiE"/>
    <property type="match status" value="1"/>
</dbReference>
<keyword evidence="3" id="KW-0489">Methyltransferase</keyword>
<keyword evidence="4" id="KW-0808">Transferase</keyword>
<dbReference type="InterPro" id="IPR003723">
    <property type="entry name" value="Precorrin-6x_reduct"/>
</dbReference>
<dbReference type="Gene3D" id="3.30.950.10">
    <property type="entry name" value="Methyltransferase, Cobalt-precorrin-4 Transmethylase, Domain 2"/>
    <property type="match status" value="1"/>
</dbReference>
<dbReference type="Proteomes" id="UP000437824">
    <property type="component" value="Unassembled WGS sequence"/>
</dbReference>
<comment type="caution">
    <text evidence="7">The sequence shown here is derived from an EMBL/GenBank/DDBJ whole genome shotgun (WGS) entry which is preliminary data.</text>
</comment>
<keyword evidence="7" id="KW-0560">Oxidoreductase</keyword>
<organism evidence="7 8">
    <name type="scientific">Blautia luti DSM 14534 = JCM 17040</name>
    <dbReference type="NCBI Taxonomy" id="649762"/>
    <lineage>
        <taxon>Bacteria</taxon>
        <taxon>Bacillati</taxon>
        <taxon>Bacillota</taxon>
        <taxon>Clostridia</taxon>
        <taxon>Lachnospirales</taxon>
        <taxon>Lachnospiraceae</taxon>
        <taxon>Blautia</taxon>
    </lineage>
</organism>
<dbReference type="Pfam" id="PF02571">
    <property type="entry name" value="CbiJ"/>
    <property type="match status" value="1"/>
</dbReference>
<dbReference type="NCBIfam" id="TIGR02469">
    <property type="entry name" value="CbiT"/>
    <property type="match status" value="1"/>
</dbReference>
<dbReference type="InterPro" id="IPR029063">
    <property type="entry name" value="SAM-dependent_MTases_sf"/>
</dbReference>
<sequence>MYKVLVFAGTTEGYEICRFLADHQVQTMGFAATEYGGKSLTENEYLTVQTGRLDEAAMEQVFAQEKPEMVLDATHPYAAEVTGNIRTACEKTQTPYRRVLRESGSHEEKAVYVESVQAAAQYLDQTQGNVLLTTGSKELAGFTGMKDYQERLYARVLSLPNVMQACAELGFEGKHLIGMQGPFSRELNAAMLRQYHCKYLVTKDTGKAGGFQDKIDAALECDAVPVIIGRPLKEEGMSVKECKRFLTEQFLLIHQPHITLLGIGMGSPEMLTVQGKNSLDQADLLIGARRMVDSVRRPGQDAFIEYRSQEIKDYIDSHPEYNNIVIVLSGDVGFYSGAKKLLDVLQQNRLAQGTTQPEIQVQCGISSVVYFMSRIGLSWDDAKIVSAHGRGCNLISYIRNEKKVFAILGTSDGVAVLAKKLVEYGMGNVLLYVGENLSYDNEKIFVKKADELTEYTGDPLSVICAVNETCEKRLETHGIRDEEFIRGKAPMTKEEVRTVSLFKLRLTEDSICYDVGAGTGSLSIEMALRAHQGKVWAIEKKEDAVELIRQNKVKFAADNLEIIEGLAPEALTDLPAPTHAFIGGSSGNLKEIVRLLIEKNPQIRIVINCITLETVSEALETAKEFGFEENEIVQLSAARSKAIGRYHMMMGENPIYIITLQNPQK</sequence>
<dbReference type="CDD" id="cd11644">
    <property type="entry name" value="Precorrin-6Y-MT"/>
    <property type="match status" value="1"/>
</dbReference>
<dbReference type="InterPro" id="IPR050714">
    <property type="entry name" value="Cobalamin_biosynth_MTase"/>
</dbReference>